<comment type="caution">
    <text evidence="5">The sequence shown here is derived from an EMBL/GenBank/DDBJ whole genome shotgun (WGS) entry which is preliminary data.</text>
</comment>
<dbReference type="Pfam" id="PF12833">
    <property type="entry name" value="HTH_18"/>
    <property type="match status" value="1"/>
</dbReference>
<dbReference type="AlphaFoldDB" id="A0A7U9KW61"/>
<dbReference type="OrthoDB" id="2559672at2"/>
<organism evidence="5 6">
    <name type="scientific">Streptomyces chrestomyceticus JCM 4735</name>
    <dbReference type="NCBI Taxonomy" id="1306181"/>
    <lineage>
        <taxon>Bacteria</taxon>
        <taxon>Bacillati</taxon>
        <taxon>Actinomycetota</taxon>
        <taxon>Actinomycetes</taxon>
        <taxon>Kitasatosporales</taxon>
        <taxon>Streptomycetaceae</taxon>
        <taxon>Streptomyces</taxon>
    </lineage>
</organism>
<protein>
    <submittedName>
        <fullName evidence="5">AraC family transcriptional regulator</fullName>
    </submittedName>
</protein>
<dbReference type="InterPro" id="IPR050204">
    <property type="entry name" value="AraC_XylS_family_regulators"/>
</dbReference>
<dbReference type="RefSeq" id="WP_125045547.1">
    <property type="nucleotide sequence ID" value="NZ_BHZC01000001.1"/>
</dbReference>
<dbReference type="InterPro" id="IPR018060">
    <property type="entry name" value="HTH_AraC"/>
</dbReference>
<dbReference type="Gene3D" id="1.10.10.60">
    <property type="entry name" value="Homeodomain-like"/>
    <property type="match status" value="1"/>
</dbReference>
<dbReference type="PANTHER" id="PTHR46796:SF15">
    <property type="entry name" value="BLL1074 PROTEIN"/>
    <property type="match status" value="1"/>
</dbReference>
<sequence>MRSTVYEREAVARWHVARPPRPSRTAGVSLAGFGDRSPGPVDLPVIPHPAVTLIVECGGGPLVVSDATGRQQRGSFVAGLAPGAVRMRGEDVTCVEVHLSPLVAYAVLGVCPAELDRSVLALEDLWGRDAERLREQLDAAASWDDRFSLTEALLARRSGTGPPADPEVARAWDRISVSRGRVRVADLAAEAGWSRRRLWSRFRSQIGLPPKHAAMLVRFRHAAHRLAAGGSAARVAAECGYADQSHLHREITAFTGMTPTALAGDPGLAVDDIAWAQHRVDETG</sequence>
<dbReference type="InterPro" id="IPR009057">
    <property type="entry name" value="Homeodomain-like_sf"/>
</dbReference>
<name>A0A7U9KW61_9ACTN</name>
<gene>
    <name evidence="5" type="ORF">OEIGOIKO_03419</name>
</gene>
<proteinExistence type="predicted"/>
<keyword evidence="2" id="KW-0238">DNA-binding</keyword>
<dbReference type="GO" id="GO:0043565">
    <property type="term" value="F:sequence-specific DNA binding"/>
    <property type="evidence" value="ECO:0007669"/>
    <property type="project" value="InterPro"/>
</dbReference>
<dbReference type="GeneID" id="95622333"/>
<dbReference type="Proteomes" id="UP000287830">
    <property type="component" value="Unassembled WGS sequence"/>
</dbReference>
<keyword evidence="1" id="KW-0805">Transcription regulation</keyword>
<evidence type="ECO:0000256" key="3">
    <source>
        <dbReference type="ARBA" id="ARBA00023163"/>
    </source>
</evidence>
<evidence type="ECO:0000313" key="6">
    <source>
        <dbReference type="Proteomes" id="UP000287830"/>
    </source>
</evidence>
<dbReference type="GO" id="GO:0003700">
    <property type="term" value="F:DNA-binding transcription factor activity"/>
    <property type="evidence" value="ECO:0007669"/>
    <property type="project" value="InterPro"/>
</dbReference>
<accession>A0A7U9KW61</accession>
<dbReference type="EMBL" id="BHZC01000001">
    <property type="protein sequence ID" value="GCD35673.1"/>
    <property type="molecule type" value="Genomic_DNA"/>
</dbReference>
<evidence type="ECO:0000313" key="5">
    <source>
        <dbReference type="EMBL" id="GCD35673.1"/>
    </source>
</evidence>
<feature type="domain" description="HTH araC/xylS-type" evidence="4">
    <location>
        <begin position="167"/>
        <end position="265"/>
    </location>
</feature>
<dbReference type="SMART" id="SM00342">
    <property type="entry name" value="HTH_ARAC"/>
    <property type="match status" value="1"/>
</dbReference>
<reference evidence="5 6" key="1">
    <citation type="submission" date="2018-11" db="EMBL/GenBank/DDBJ databases">
        <title>Whole genome sequence of Streptomyces chrestomyceticus NBRC 13444(T).</title>
        <authorList>
            <person name="Komaki H."/>
            <person name="Tamura T."/>
        </authorList>
    </citation>
    <scope>NUCLEOTIDE SEQUENCE [LARGE SCALE GENOMIC DNA]</scope>
    <source>
        <strain evidence="5 6">NBRC 13444</strain>
    </source>
</reference>
<dbReference type="SUPFAM" id="SSF46689">
    <property type="entry name" value="Homeodomain-like"/>
    <property type="match status" value="1"/>
</dbReference>
<evidence type="ECO:0000256" key="2">
    <source>
        <dbReference type="ARBA" id="ARBA00023125"/>
    </source>
</evidence>
<evidence type="ECO:0000259" key="4">
    <source>
        <dbReference type="PROSITE" id="PS01124"/>
    </source>
</evidence>
<dbReference type="PANTHER" id="PTHR46796">
    <property type="entry name" value="HTH-TYPE TRANSCRIPTIONAL ACTIVATOR RHAS-RELATED"/>
    <property type="match status" value="1"/>
</dbReference>
<keyword evidence="3" id="KW-0804">Transcription</keyword>
<dbReference type="PROSITE" id="PS01124">
    <property type="entry name" value="HTH_ARAC_FAMILY_2"/>
    <property type="match status" value="1"/>
</dbReference>
<evidence type="ECO:0000256" key="1">
    <source>
        <dbReference type="ARBA" id="ARBA00023015"/>
    </source>
</evidence>